<dbReference type="SUPFAM" id="SSF69765">
    <property type="entry name" value="IpsF-like"/>
    <property type="match status" value="1"/>
</dbReference>
<evidence type="ECO:0000256" key="2">
    <source>
        <dbReference type="ARBA" id="ARBA00001968"/>
    </source>
</evidence>
<evidence type="ECO:0000256" key="13">
    <source>
        <dbReference type="RuleBase" id="RU004395"/>
    </source>
</evidence>
<dbReference type="Pfam" id="PF02542">
    <property type="entry name" value="YgbB"/>
    <property type="match status" value="1"/>
</dbReference>
<evidence type="ECO:0000256" key="6">
    <source>
        <dbReference type="ARBA" id="ARBA00011233"/>
    </source>
</evidence>
<evidence type="ECO:0000256" key="11">
    <source>
        <dbReference type="ARBA" id="ARBA00023229"/>
    </source>
</evidence>
<dbReference type="EC" id="4.6.1.12" evidence="13"/>
<dbReference type="GO" id="GO:0008685">
    <property type="term" value="F:2-C-methyl-D-erythritol 2,4-cyclodiphosphate synthase activity"/>
    <property type="evidence" value="ECO:0007669"/>
    <property type="project" value="UniProtKB-EC"/>
</dbReference>
<keyword evidence="9" id="KW-0479">Metal-binding</keyword>
<evidence type="ECO:0000256" key="8">
    <source>
        <dbReference type="ARBA" id="ARBA00022640"/>
    </source>
</evidence>
<evidence type="ECO:0000313" key="15">
    <source>
        <dbReference type="EMBL" id="MBW82380.1"/>
    </source>
</evidence>
<dbReference type="InterPro" id="IPR003526">
    <property type="entry name" value="MECDP_synthase"/>
</dbReference>
<sequence length="242" mass="25822">MAMGTYLCTTTYSPVSTNTTISKTLSFPLQPRTCMPTTRHHSFLVAAAASVRKTARVSMSAASAASSAVQVDVPAISSEQSKSLPFRVGHGFDLHRLELGYPLIIGGINVPHEKGCEAHSDGDVLLHCVVDAILGALGLPDIGQIFPDSDPKWKGAPSSVFIKESVRLMHEAGYEIGNLDATLILQLPKLSPFKEAIRASLSELLGADPSVVNLKAKTHEKVDSLGENRSIAAHTVVLLMKK</sequence>
<evidence type="ECO:0000256" key="10">
    <source>
        <dbReference type="ARBA" id="ARBA00022946"/>
    </source>
</evidence>
<comment type="subunit">
    <text evidence="6">Homotrimer.</text>
</comment>
<comment type="subcellular location">
    <subcellularLocation>
        <location evidence="3">Plastid</location>
        <location evidence="3">Chloroplast</location>
    </subcellularLocation>
</comment>
<proteinExistence type="inferred from homology"/>
<dbReference type="CDD" id="cd00554">
    <property type="entry name" value="MECDP_synthase"/>
    <property type="match status" value="1"/>
</dbReference>
<evidence type="ECO:0000256" key="3">
    <source>
        <dbReference type="ARBA" id="ARBA00004229"/>
    </source>
</evidence>
<reference evidence="15" key="1">
    <citation type="submission" date="2018-02" db="EMBL/GenBank/DDBJ databases">
        <title>Rhizophora mucronata_Transcriptome.</title>
        <authorList>
            <person name="Meera S.P."/>
            <person name="Sreeshan A."/>
            <person name="Augustine A."/>
        </authorList>
    </citation>
    <scope>NUCLEOTIDE SEQUENCE</scope>
    <source>
        <tissue evidence="15">Leaf</tissue>
    </source>
</reference>
<dbReference type="PANTHER" id="PTHR43181">
    <property type="entry name" value="2-C-METHYL-D-ERYTHRITOL 2,4-CYCLODIPHOSPHATE SYNTHASE, CHLOROPLASTIC"/>
    <property type="match status" value="1"/>
</dbReference>
<dbReference type="GO" id="GO:0016114">
    <property type="term" value="P:terpenoid biosynthetic process"/>
    <property type="evidence" value="ECO:0007669"/>
    <property type="project" value="InterPro"/>
</dbReference>
<comment type="cofactor">
    <cofactor evidence="2">
        <name>a divalent metal cation</name>
        <dbReference type="ChEBI" id="CHEBI:60240"/>
    </cofactor>
</comment>
<dbReference type="GO" id="GO:0019288">
    <property type="term" value="P:isopentenyl diphosphate biosynthetic process, methylerythritol 4-phosphate pathway"/>
    <property type="evidence" value="ECO:0007669"/>
    <property type="project" value="UniProtKB-UniPathway"/>
</dbReference>
<dbReference type="NCBIfam" id="TIGR00151">
    <property type="entry name" value="ispF"/>
    <property type="match status" value="1"/>
</dbReference>
<accession>A0A2P2IMC3</accession>
<comment type="pathway">
    <text evidence="4">Isoprenoid biosynthesis; isopentenyl diphosphate biosynthesis via DXP pathway; isopentenyl diphosphate from 1-deoxy-D-xylulose 5-phosphate: step 4/6.</text>
</comment>
<dbReference type="PROSITE" id="PS01350">
    <property type="entry name" value="ISPF"/>
    <property type="match status" value="1"/>
</dbReference>
<keyword evidence="10" id="KW-0809">Transit peptide</keyword>
<comment type="similarity">
    <text evidence="5 13">Belongs to the IspF family.</text>
</comment>
<keyword evidence="7" id="KW-0150">Chloroplast</keyword>
<dbReference type="EMBL" id="GGEC01001897">
    <property type="protein sequence ID" value="MBW82380.1"/>
    <property type="molecule type" value="Transcribed_RNA"/>
</dbReference>
<name>A0A2P2IMC3_RHIMU</name>
<evidence type="ECO:0000259" key="14">
    <source>
        <dbReference type="Pfam" id="PF02542"/>
    </source>
</evidence>
<dbReference type="InterPro" id="IPR020555">
    <property type="entry name" value="MECDP_synthase_CS"/>
</dbReference>
<dbReference type="GO" id="GO:0046872">
    <property type="term" value="F:metal ion binding"/>
    <property type="evidence" value="ECO:0007669"/>
    <property type="project" value="UniProtKB-KW"/>
</dbReference>
<keyword evidence="8" id="KW-0934">Plastid</keyword>
<dbReference type="UniPathway" id="UPA00056">
    <property type="reaction ID" value="UER00095"/>
</dbReference>
<evidence type="ECO:0000256" key="12">
    <source>
        <dbReference type="ARBA" id="ARBA00023239"/>
    </source>
</evidence>
<dbReference type="PANTHER" id="PTHR43181:SF1">
    <property type="entry name" value="2-C-METHYL-D-ERYTHRITOL 2,4-CYCLODIPHOSPHATE SYNTHASE, CHLOROPLASTIC"/>
    <property type="match status" value="1"/>
</dbReference>
<keyword evidence="11 13" id="KW-0414">Isoprene biosynthesis</keyword>
<dbReference type="InterPro" id="IPR036571">
    <property type="entry name" value="MECDP_synthase_sf"/>
</dbReference>
<evidence type="ECO:0000256" key="4">
    <source>
        <dbReference type="ARBA" id="ARBA00004709"/>
    </source>
</evidence>
<evidence type="ECO:0000256" key="7">
    <source>
        <dbReference type="ARBA" id="ARBA00022528"/>
    </source>
</evidence>
<dbReference type="FunFam" id="3.30.1330.50:FF:000002">
    <property type="entry name" value="2-C-methyl-D-erythritol 2,4-cyclodiphosphate synthase"/>
    <property type="match status" value="1"/>
</dbReference>
<dbReference type="Gene3D" id="3.30.1330.50">
    <property type="entry name" value="2-C-methyl-D-erythritol 2,4-cyclodiphosphate synthase"/>
    <property type="match status" value="1"/>
</dbReference>
<dbReference type="AlphaFoldDB" id="A0A2P2IMC3"/>
<dbReference type="GO" id="GO:0009507">
    <property type="term" value="C:chloroplast"/>
    <property type="evidence" value="ECO:0007669"/>
    <property type="project" value="UniProtKB-SubCell"/>
</dbReference>
<comment type="catalytic activity">
    <reaction evidence="1 13">
        <text>4-CDP-2-C-methyl-D-erythritol 2-phosphate = 2-C-methyl-D-erythritol 2,4-cyclic diphosphate + CMP</text>
        <dbReference type="Rhea" id="RHEA:23864"/>
        <dbReference type="ChEBI" id="CHEBI:57919"/>
        <dbReference type="ChEBI" id="CHEBI:58483"/>
        <dbReference type="ChEBI" id="CHEBI:60377"/>
        <dbReference type="EC" id="4.6.1.12"/>
    </reaction>
</comment>
<evidence type="ECO:0000256" key="1">
    <source>
        <dbReference type="ARBA" id="ARBA00000200"/>
    </source>
</evidence>
<organism evidence="15">
    <name type="scientific">Rhizophora mucronata</name>
    <name type="common">Asiatic mangrove</name>
    <dbReference type="NCBI Taxonomy" id="61149"/>
    <lineage>
        <taxon>Eukaryota</taxon>
        <taxon>Viridiplantae</taxon>
        <taxon>Streptophyta</taxon>
        <taxon>Embryophyta</taxon>
        <taxon>Tracheophyta</taxon>
        <taxon>Spermatophyta</taxon>
        <taxon>Magnoliopsida</taxon>
        <taxon>eudicotyledons</taxon>
        <taxon>Gunneridae</taxon>
        <taxon>Pentapetalae</taxon>
        <taxon>rosids</taxon>
        <taxon>fabids</taxon>
        <taxon>Malpighiales</taxon>
        <taxon>Rhizophoraceae</taxon>
        <taxon>Rhizophora</taxon>
    </lineage>
</organism>
<evidence type="ECO:0000256" key="5">
    <source>
        <dbReference type="ARBA" id="ARBA00008480"/>
    </source>
</evidence>
<feature type="domain" description="2-C-methyl-D-erythritol 2,4-cyclodiphosphate synthase" evidence="14">
    <location>
        <begin position="86"/>
        <end position="239"/>
    </location>
</feature>
<evidence type="ECO:0000256" key="9">
    <source>
        <dbReference type="ARBA" id="ARBA00022723"/>
    </source>
</evidence>
<protein>
    <recommendedName>
        <fullName evidence="13">2-C-methyl-D-erythritol 2,4-cyclodiphosphate synthase</fullName>
        <ecNumber evidence="13">4.6.1.12</ecNumber>
    </recommendedName>
</protein>
<keyword evidence="12 13" id="KW-0456">Lyase</keyword>
<dbReference type="HAMAP" id="MF_00107">
    <property type="entry name" value="IspF"/>
    <property type="match status" value="1"/>
</dbReference>